<dbReference type="SMART" id="SM00382">
    <property type="entry name" value="AAA"/>
    <property type="match status" value="1"/>
</dbReference>
<dbReference type="EMBL" id="MU620929">
    <property type="protein sequence ID" value="KAI8578440.1"/>
    <property type="molecule type" value="Genomic_DNA"/>
</dbReference>
<dbReference type="GO" id="GO:0005524">
    <property type="term" value="F:ATP binding"/>
    <property type="evidence" value="ECO:0007669"/>
    <property type="project" value="InterPro"/>
</dbReference>
<dbReference type="GO" id="GO:0016887">
    <property type="term" value="F:ATP hydrolysis activity"/>
    <property type="evidence" value="ECO:0007669"/>
    <property type="project" value="InterPro"/>
</dbReference>
<proteinExistence type="inferred from homology"/>
<dbReference type="InterPro" id="IPR050747">
    <property type="entry name" value="Mitochondrial_chaperone_BCS1"/>
</dbReference>
<name>A0AAD5EA38_UMBRA</name>
<dbReference type="SUPFAM" id="SSF52540">
    <property type="entry name" value="P-loop containing nucleoside triphosphate hydrolases"/>
    <property type="match status" value="1"/>
</dbReference>
<dbReference type="AlphaFoldDB" id="A0AAD5EA38"/>
<evidence type="ECO:0000256" key="1">
    <source>
        <dbReference type="ARBA" id="ARBA00007448"/>
    </source>
</evidence>
<dbReference type="RefSeq" id="XP_051443444.1">
    <property type="nucleotide sequence ID" value="XM_051589971.1"/>
</dbReference>
<protein>
    <recommendedName>
        <fullName evidence="2">AAA+ ATPase domain-containing protein</fullName>
    </recommendedName>
</protein>
<evidence type="ECO:0000313" key="4">
    <source>
        <dbReference type="Proteomes" id="UP001206595"/>
    </source>
</evidence>
<dbReference type="Proteomes" id="UP001206595">
    <property type="component" value="Unassembled WGS sequence"/>
</dbReference>
<reference evidence="3" key="1">
    <citation type="submission" date="2021-06" db="EMBL/GenBank/DDBJ databases">
        <authorList>
            <consortium name="DOE Joint Genome Institute"/>
            <person name="Mondo S.J."/>
            <person name="Amses K.R."/>
            <person name="Simmons D.R."/>
            <person name="Longcore J.E."/>
            <person name="Seto K."/>
            <person name="Alves G.H."/>
            <person name="Bonds A.E."/>
            <person name="Quandt C.A."/>
            <person name="Davis W.J."/>
            <person name="Chang Y."/>
            <person name="Letcher P.M."/>
            <person name="Powell M.J."/>
            <person name="Kuo A."/>
            <person name="Labutti K."/>
            <person name="Pangilinan J."/>
            <person name="Andreopoulos W."/>
            <person name="Tritt A."/>
            <person name="Riley R."/>
            <person name="Hundley H."/>
            <person name="Johnson J."/>
            <person name="Lipzen A."/>
            <person name="Barry K."/>
            <person name="Berbee M.L."/>
            <person name="Buchler N.E."/>
            <person name="Grigoriev I.V."/>
            <person name="Spatafora J.W."/>
            <person name="Stajich J.E."/>
            <person name="James T.Y."/>
        </authorList>
    </citation>
    <scope>NUCLEOTIDE SEQUENCE</scope>
    <source>
        <strain evidence="3">AG</strain>
    </source>
</reference>
<organism evidence="3 4">
    <name type="scientific">Umbelopsis ramanniana AG</name>
    <dbReference type="NCBI Taxonomy" id="1314678"/>
    <lineage>
        <taxon>Eukaryota</taxon>
        <taxon>Fungi</taxon>
        <taxon>Fungi incertae sedis</taxon>
        <taxon>Mucoromycota</taxon>
        <taxon>Mucoromycotina</taxon>
        <taxon>Umbelopsidomycetes</taxon>
        <taxon>Umbelopsidales</taxon>
        <taxon>Umbelopsidaceae</taxon>
        <taxon>Umbelopsis</taxon>
    </lineage>
</organism>
<dbReference type="GeneID" id="75915316"/>
<dbReference type="Pfam" id="PF00004">
    <property type="entry name" value="AAA"/>
    <property type="match status" value="1"/>
</dbReference>
<keyword evidence="4" id="KW-1185">Reference proteome</keyword>
<dbReference type="InterPro" id="IPR003959">
    <property type="entry name" value="ATPase_AAA_core"/>
</dbReference>
<reference evidence="3" key="2">
    <citation type="journal article" date="2022" name="Proc. Natl. Acad. Sci. U.S.A.">
        <title>Diploid-dominant life cycles characterize the early evolution of Fungi.</title>
        <authorList>
            <person name="Amses K.R."/>
            <person name="Simmons D.R."/>
            <person name="Longcore J.E."/>
            <person name="Mondo S.J."/>
            <person name="Seto K."/>
            <person name="Jeronimo G.H."/>
            <person name="Bonds A.E."/>
            <person name="Quandt C.A."/>
            <person name="Davis W.J."/>
            <person name="Chang Y."/>
            <person name="Federici B.A."/>
            <person name="Kuo A."/>
            <person name="LaButti K."/>
            <person name="Pangilinan J."/>
            <person name="Andreopoulos W."/>
            <person name="Tritt A."/>
            <person name="Riley R."/>
            <person name="Hundley H."/>
            <person name="Johnson J."/>
            <person name="Lipzen A."/>
            <person name="Barry K."/>
            <person name="Lang B.F."/>
            <person name="Cuomo C.A."/>
            <person name="Buchler N.E."/>
            <person name="Grigoriev I.V."/>
            <person name="Spatafora J.W."/>
            <person name="Stajich J.E."/>
            <person name="James T.Y."/>
        </authorList>
    </citation>
    <scope>NUCLEOTIDE SEQUENCE</scope>
    <source>
        <strain evidence="3">AG</strain>
    </source>
</reference>
<evidence type="ECO:0000313" key="3">
    <source>
        <dbReference type="EMBL" id="KAI8578440.1"/>
    </source>
</evidence>
<sequence>MNTVEDLSKIIRKIAKEYMEMVEAQKRTIRSRYEYSASGKWTRVCNLPEIRGLETVALTEEHEELLSRSINSFETSKEFYSRIGSPWRMGILLYGCPGTGKTSLVFAIASTLKRDIYFMNLNNIDSDSELLSAFASIPCKSIVVFEDIDAMTPVLHRRDPGKADRGDDQKFGLSSMLGVLDGHTLEEGIIFVMTTNYIDKLDPALIRPGRMDLHLQLKYATHHQMEHIYRLVGGDSLLELYPELRREIPEFVIPPSEIMQLMVLLRNNKHLIPQQLQELASKRSGPSWQT</sequence>
<dbReference type="Gene3D" id="3.40.50.300">
    <property type="entry name" value="P-loop containing nucleotide triphosphate hydrolases"/>
    <property type="match status" value="1"/>
</dbReference>
<evidence type="ECO:0000259" key="2">
    <source>
        <dbReference type="SMART" id="SM00382"/>
    </source>
</evidence>
<comment type="similarity">
    <text evidence="1">Belongs to the AAA ATPase family. BCS1 subfamily.</text>
</comment>
<dbReference type="InterPro" id="IPR003593">
    <property type="entry name" value="AAA+_ATPase"/>
</dbReference>
<dbReference type="InterPro" id="IPR027417">
    <property type="entry name" value="P-loop_NTPase"/>
</dbReference>
<accession>A0AAD5EA38</accession>
<feature type="domain" description="AAA+ ATPase" evidence="2">
    <location>
        <begin position="87"/>
        <end position="221"/>
    </location>
</feature>
<gene>
    <name evidence="3" type="ORF">K450DRAFT_246810</name>
</gene>
<dbReference type="PANTHER" id="PTHR23070">
    <property type="entry name" value="BCS1 AAA-TYPE ATPASE"/>
    <property type="match status" value="1"/>
</dbReference>
<comment type="caution">
    <text evidence="3">The sequence shown here is derived from an EMBL/GenBank/DDBJ whole genome shotgun (WGS) entry which is preliminary data.</text>
</comment>